<gene>
    <name evidence="1" type="ORF">FHR94_000651</name>
</gene>
<dbReference type="PANTHER" id="PTHR34849">
    <property type="entry name" value="SSL5025 PROTEIN"/>
    <property type="match status" value="1"/>
</dbReference>
<dbReference type="PANTHER" id="PTHR34849:SF3">
    <property type="entry name" value="SSR2962 PROTEIN"/>
    <property type="match status" value="1"/>
</dbReference>
<dbReference type="Pfam" id="PF04255">
    <property type="entry name" value="DUF433"/>
    <property type="match status" value="1"/>
</dbReference>
<organism evidence="1 2">
    <name type="scientific">Halomonas cerina</name>
    <dbReference type="NCBI Taxonomy" id="447424"/>
    <lineage>
        <taxon>Bacteria</taxon>
        <taxon>Pseudomonadati</taxon>
        <taxon>Pseudomonadota</taxon>
        <taxon>Gammaproteobacteria</taxon>
        <taxon>Oceanospirillales</taxon>
        <taxon>Halomonadaceae</taxon>
        <taxon>Halomonas</taxon>
    </lineage>
</organism>
<keyword evidence="2" id="KW-1185">Reference proteome</keyword>
<sequence length="74" mass="8330">MSELHRITVDPELCGGRPCIRSMRIRVKDILDLLAAGATREEMLEDYPYLENEDITAALEYAARQSDHPVLSVA</sequence>
<name>A0A839V7C9_9GAMM</name>
<dbReference type="InterPro" id="IPR007367">
    <property type="entry name" value="DUF433"/>
</dbReference>
<dbReference type="EMBL" id="JACHXP010000002">
    <property type="protein sequence ID" value="MBB3189429.1"/>
    <property type="molecule type" value="Genomic_DNA"/>
</dbReference>
<evidence type="ECO:0000313" key="1">
    <source>
        <dbReference type="EMBL" id="MBB3189429.1"/>
    </source>
</evidence>
<dbReference type="RefSeq" id="WP_183324181.1">
    <property type="nucleotide sequence ID" value="NZ_JACHXP010000002.1"/>
</dbReference>
<proteinExistence type="predicted"/>
<protein>
    <submittedName>
        <fullName evidence="1">Uncharacterized protein (DUF433 family)</fullName>
    </submittedName>
</protein>
<dbReference type="Gene3D" id="1.10.10.10">
    <property type="entry name" value="Winged helix-like DNA-binding domain superfamily/Winged helix DNA-binding domain"/>
    <property type="match status" value="1"/>
</dbReference>
<dbReference type="InterPro" id="IPR009057">
    <property type="entry name" value="Homeodomain-like_sf"/>
</dbReference>
<dbReference type="AlphaFoldDB" id="A0A839V7C9"/>
<reference evidence="1 2" key="1">
    <citation type="submission" date="2020-08" db="EMBL/GenBank/DDBJ databases">
        <title>Genomic Encyclopedia of Type Strains, Phase III (KMG-III): the genomes of soil and plant-associated and newly described type strains.</title>
        <authorList>
            <person name="Whitman W."/>
        </authorList>
    </citation>
    <scope>NUCLEOTIDE SEQUENCE [LARGE SCALE GENOMIC DNA]</scope>
    <source>
        <strain evidence="1 2">CECT 7282</strain>
    </source>
</reference>
<accession>A0A839V7C9</accession>
<evidence type="ECO:0000313" key="2">
    <source>
        <dbReference type="Proteomes" id="UP000547614"/>
    </source>
</evidence>
<dbReference type="SUPFAM" id="SSF46689">
    <property type="entry name" value="Homeodomain-like"/>
    <property type="match status" value="1"/>
</dbReference>
<comment type="caution">
    <text evidence="1">The sequence shown here is derived from an EMBL/GenBank/DDBJ whole genome shotgun (WGS) entry which is preliminary data.</text>
</comment>
<dbReference type="InterPro" id="IPR036388">
    <property type="entry name" value="WH-like_DNA-bd_sf"/>
</dbReference>
<dbReference type="Proteomes" id="UP000547614">
    <property type="component" value="Unassembled WGS sequence"/>
</dbReference>